<dbReference type="InterPro" id="IPR051677">
    <property type="entry name" value="AfsR-DnrI-RedD_regulator"/>
</dbReference>
<dbReference type="Pfam" id="PF03704">
    <property type="entry name" value="BTAD"/>
    <property type="match status" value="1"/>
</dbReference>
<dbReference type="InterPro" id="IPR036388">
    <property type="entry name" value="WH-like_DNA-bd_sf"/>
</dbReference>
<evidence type="ECO:0000259" key="3">
    <source>
        <dbReference type="Pfam" id="PF03704"/>
    </source>
</evidence>
<gene>
    <name evidence="4" type="ORF">GCM10009759_41340</name>
</gene>
<name>A0ABN2X3X2_9ACTN</name>
<protein>
    <recommendedName>
        <fullName evidence="3">Bacterial transcriptional activator domain-containing protein</fullName>
    </recommendedName>
</protein>
<feature type="region of interest" description="Disordered" evidence="2">
    <location>
        <begin position="246"/>
        <end position="309"/>
    </location>
</feature>
<dbReference type="RefSeq" id="WP_344553860.1">
    <property type="nucleotide sequence ID" value="NZ_BAAANS010000027.1"/>
</dbReference>
<feature type="compositionally biased region" description="Basic and acidic residues" evidence="2">
    <location>
        <begin position="300"/>
        <end position="309"/>
    </location>
</feature>
<evidence type="ECO:0000313" key="5">
    <source>
        <dbReference type="Proteomes" id="UP001500897"/>
    </source>
</evidence>
<dbReference type="Gene3D" id="1.25.40.10">
    <property type="entry name" value="Tetratricopeptide repeat domain"/>
    <property type="match status" value="1"/>
</dbReference>
<keyword evidence="1" id="KW-0902">Two-component regulatory system</keyword>
<evidence type="ECO:0000256" key="2">
    <source>
        <dbReference type="SAM" id="MobiDB-lite"/>
    </source>
</evidence>
<dbReference type="InterPro" id="IPR005158">
    <property type="entry name" value="BTAD"/>
</dbReference>
<dbReference type="PANTHER" id="PTHR35807">
    <property type="entry name" value="TRANSCRIPTIONAL REGULATOR REDD-RELATED"/>
    <property type="match status" value="1"/>
</dbReference>
<evidence type="ECO:0000313" key="4">
    <source>
        <dbReference type="EMBL" id="GAA2104806.1"/>
    </source>
</evidence>
<dbReference type="Proteomes" id="UP001500897">
    <property type="component" value="Unassembled WGS sequence"/>
</dbReference>
<dbReference type="EMBL" id="BAAANS010000027">
    <property type="protein sequence ID" value="GAA2104806.1"/>
    <property type="molecule type" value="Genomic_DNA"/>
</dbReference>
<reference evidence="4 5" key="1">
    <citation type="journal article" date="2019" name="Int. J. Syst. Evol. Microbiol.">
        <title>The Global Catalogue of Microorganisms (GCM) 10K type strain sequencing project: providing services to taxonomists for standard genome sequencing and annotation.</title>
        <authorList>
            <consortium name="The Broad Institute Genomics Platform"/>
            <consortium name="The Broad Institute Genome Sequencing Center for Infectious Disease"/>
            <person name="Wu L."/>
            <person name="Ma J."/>
        </authorList>
    </citation>
    <scope>NUCLEOTIDE SEQUENCE [LARGE SCALE GENOMIC DNA]</scope>
    <source>
        <strain evidence="4 5">JCM 14559</strain>
    </source>
</reference>
<organism evidence="4 5">
    <name type="scientific">Kitasatospora saccharophila</name>
    <dbReference type="NCBI Taxonomy" id="407973"/>
    <lineage>
        <taxon>Bacteria</taxon>
        <taxon>Bacillati</taxon>
        <taxon>Actinomycetota</taxon>
        <taxon>Actinomycetes</taxon>
        <taxon>Kitasatosporales</taxon>
        <taxon>Streptomycetaceae</taxon>
        <taxon>Kitasatospora</taxon>
    </lineage>
</organism>
<dbReference type="InterPro" id="IPR011990">
    <property type="entry name" value="TPR-like_helical_dom_sf"/>
</dbReference>
<keyword evidence="5" id="KW-1185">Reference proteome</keyword>
<accession>A0ABN2X3X2</accession>
<proteinExistence type="predicted"/>
<comment type="caution">
    <text evidence="4">The sequence shown here is derived from an EMBL/GenBank/DDBJ whole genome shotgun (WGS) entry which is preliminary data.</text>
</comment>
<sequence length="309" mass="33122">MAHEAERPEPSGGSVARCELATHPSAQQVRLGLLGGFTLSFRGEELKPSLGARRLLALLAVEPRGLTRARAAEVLWPDLERNRAAAALRTALHRMPACPVPLVKECGAGLLTLSPDVAVDLAAANRAAARILGPAVEMDDRELGRALDLDFDYDLLPDWAEEWLTHCQIRWHQRRLHALETLSRRLAEAGFAGAAVDVALVAIGSDRLRESAHEALVAAYRAAGNEITADAYRRQYERQLREELAREAVPRGRPPVPAPPAAPAARPAAGPRPPAGVIPISAAQTANGRRRPVTPSLAGGHRDHGSALS</sequence>
<feature type="compositionally biased region" description="Pro residues" evidence="2">
    <location>
        <begin position="252"/>
        <end position="262"/>
    </location>
</feature>
<evidence type="ECO:0000256" key="1">
    <source>
        <dbReference type="ARBA" id="ARBA00023012"/>
    </source>
</evidence>
<feature type="domain" description="Bacterial transcriptional activator" evidence="3">
    <location>
        <begin position="134"/>
        <end position="250"/>
    </location>
</feature>
<dbReference type="Gene3D" id="1.10.10.10">
    <property type="entry name" value="Winged helix-like DNA-binding domain superfamily/Winged helix DNA-binding domain"/>
    <property type="match status" value="1"/>
</dbReference>